<dbReference type="PANTHER" id="PTHR42923">
    <property type="entry name" value="PROTOPORPHYRINOGEN OXIDASE"/>
    <property type="match status" value="1"/>
</dbReference>
<dbReference type="InterPro" id="IPR004572">
    <property type="entry name" value="Protoporphyrinogen_oxidase"/>
</dbReference>
<feature type="domain" description="Amine oxidase" evidence="12">
    <location>
        <begin position="11"/>
        <end position="463"/>
    </location>
</feature>
<comment type="function">
    <text evidence="11">Involved in coproporphyrin-dependent heme b biosynthesis. Catalyzes the oxidation of coproporphyrinogen III to coproporphyrin III.</text>
</comment>
<dbReference type="InterPro" id="IPR002937">
    <property type="entry name" value="Amino_oxidase"/>
</dbReference>
<dbReference type="Proteomes" id="UP000323521">
    <property type="component" value="Chromosome"/>
</dbReference>
<dbReference type="InterPro" id="IPR050464">
    <property type="entry name" value="Zeta_carotene_desat/Oxidored"/>
</dbReference>
<accession>A0A3G1KTC1</accession>
<protein>
    <recommendedName>
        <fullName evidence="6 11">Coproporphyrinogen III oxidase</fullName>
        <ecNumber evidence="5 11">1.3.3.15</ecNumber>
    </recommendedName>
</protein>
<dbReference type="SUPFAM" id="SSF54373">
    <property type="entry name" value="FAD-linked reductases, C-terminal domain"/>
    <property type="match status" value="1"/>
</dbReference>
<dbReference type="NCBIfam" id="TIGR00562">
    <property type="entry name" value="proto_IX_ox"/>
    <property type="match status" value="1"/>
</dbReference>
<comment type="similarity">
    <text evidence="4 11">Belongs to the protoporphyrinogen/coproporphyrinogen oxidase family. Coproporphyrinogen III oxidase subfamily.</text>
</comment>
<evidence type="ECO:0000256" key="8">
    <source>
        <dbReference type="ARBA" id="ARBA00022827"/>
    </source>
</evidence>
<dbReference type="KEGG" id="fwa:DCMF_13830"/>
<comment type="subcellular location">
    <subcellularLocation>
        <location evidence="11">Cytoplasm</location>
    </subcellularLocation>
</comment>
<evidence type="ECO:0000256" key="2">
    <source>
        <dbReference type="ARBA" id="ARBA00001974"/>
    </source>
</evidence>
<comment type="cofactor">
    <cofactor evidence="2 11">
        <name>FAD</name>
        <dbReference type="ChEBI" id="CHEBI:57692"/>
    </cofactor>
</comment>
<keyword evidence="8 11" id="KW-0274">FAD</keyword>
<dbReference type="Gene3D" id="3.50.50.60">
    <property type="entry name" value="FAD/NAD(P)-binding domain"/>
    <property type="match status" value="1"/>
</dbReference>
<dbReference type="EMBL" id="CP017634">
    <property type="protein sequence ID" value="ATW25699.1"/>
    <property type="molecule type" value="Genomic_DNA"/>
</dbReference>
<name>A0A3G1KTC1_FORW1</name>
<evidence type="ECO:0000256" key="11">
    <source>
        <dbReference type="RuleBase" id="RU364052"/>
    </source>
</evidence>
<evidence type="ECO:0000256" key="4">
    <source>
        <dbReference type="ARBA" id="ARBA00008310"/>
    </source>
</evidence>
<comment type="pathway">
    <text evidence="3 11">Porphyrin-containing compound metabolism; protoheme biosynthesis.</text>
</comment>
<sequence>MKKVAIIGGGIAGLAAAYALEEKGENIEYTLIEKDARLGGKILTETHDGFLVEGGPDCFLSEKPSVIKLAEKIGLADSLIGTNDEFKGTYVYSGGRVHALPEGLMLMVPTKIVPFALSPLISWPGKMRMALDFVLPRKKDDDDETLHNFVVRRLGREALDKIAEPLIGGIHGGNPETMSLKASFPRFLDMERNYGSLIRAMLAARRRSPAKRPEGSGGKPGTYFMSFKNGMGELTDALEKKLGGRILKGKEVVKVGRSGTHYQILGDGFGEITADAVIFALPAPEAAALIRGWDAASADILEETPMASSATVSLAFRREQLPFSPASFGFLIPHVEQRKINAVTFSSIKWNYRMPDEDSVLLRTFVGGAKNSHLACAGEEEILHWVKQDLKSILGISSNPVMSRIHRWIHARPQYTMGHLERLHRVEQRLKSLPGFYLAGGCYRGIGVPDCINDGMNAAENVMRFLHGTRE</sequence>
<dbReference type="PANTHER" id="PTHR42923:SF3">
    <property type="entry name" value="PROTOPORPHYRINOGEN OXIDASE"/>
    <property type="match status" value="1"/>
</dbReference>
<dbReference type="EC" id="1.3.3.15" evidence="5 11"/>
<evidence type="ECO:0000256" key="6">
    <source>
        <dbReference type="ARBA" id="ARBA00019046"/>
    </source>
</evidence>
<evidence type="ECO:0000313" key="14">
    <source>
        <dbReference type="Proteomes" id="UP000323521"/>
    </source>
</evidence>
<keyword evidence="11" id="KW-0963">Cytoplasm</keyword>
<dbReference type="RefSeq" id="WP_148134963.1">
    <property type="nucleotide sequence ID" value="NZ_CP017634.1"/>
</dbReference>
<keyword evidence="9 11" id="KW-0560">Oxidoreductase</keyword>
<keyword evidence="10 11" id="KW-0350">Heme biosynthesis</keyword>
<evidence type="ECO:0000313" key="13">
    <source>
        <dbReference type="EMBL" id="ATW25699.1"/>
    </source>
</evidence>
<dbReference type="Gene3D" id="1.10.3110.10">
    <property type="entry name" value="protoporphyrinogen ix oxidase, domain 3"/>
    <property type="match status" value="1"/>
</dbReference>
<dbReference type="Pfam" id="PF01593">
    <property type="entry name" value="Amino_oxidase"/>
    <property type="match status" value="1"/>
</dbReference>
<dbReference type="OrthoDB" id="9805195at2"/>
<proteinExistence type="inferred from homology"/>
<evidence type="ECO:0000256" key="10">
    <source>
        <dbReference type="ARBA" id="ARBA00023133"/>
    </source>
</evidence>
<evidence type="ECO:0000256" key="1">
    <source>
        <dbReference type="ARBA" id="ARBA00001755"/>
    </source>
</evidence>
<comment type="catalytic activity">
    <reaction evidence="1">
        <text>coproporphyrinogen III + 3 O2 = coproporphyrin III + 3 H2O2</text>
        <dbReference type="Rhea" id="RHEA:43436"/>
        <dbReference type="ChEBI" id="CHEBI:15379"/>
        <dbReference type="ChEBI" id="CHEBI:16240"/>
        <dbReference type="ChEBI" id="CHEBI:57309"/>
        <dbReference type="ChEBI" id="CHEBI:131725"/>
        <dbReference type="EC" id="1.3.3.15"/>
    </reaction>
    <physiologicalReaction direction="left-to-right" evidence="1">
        <dbReference type="Rhea" id="RHEA:43437"/>
    </physiologicalReaction>
</comment>
<gene>
    <name evidence="13" type="ORF">DCMF_13830</name>
</gene>
<dbReference type="GO" id="GO:0004729">
    <property type="term" value="F:oxygen-dependent protoporphyrinogen oxidase activity"/>
    <property type="evidence" value="ECO:0007669"/>
    <property type="project" value="UniProtKB-UniRule"/>
</dbReference>
<organism evidence="13 14">
    <name type="scientific">Formimonas warabiya</name>
    <dbReference type="NCBI Taxonomy" id="1761012"/>
    <lineage>
        <taxon>Bacteria</taxon>
        <taxon>Bacillati</taxon>
        <taxon>Bacillota</taxon>
        <taxon>Clostridia</taxon>
        <taxon>Eubacteriales</taxon>
        <taxon>Peptococcaceae</taxon>
        <taxon>Candidatus Formimonas</taxon>
    </lineage>
</organism>
<dbReference type="InterPro" id="IPR036188">
    <property type="entry name" value="FAD/NAD-bd_sf"/>
</dbReference>
<evidence type="ECO:0000256" key="9">
    <source>
        <dbReference type="ARBA" id="ARBA00023002"/>
    </source>
</evidence>
<dbReference type="Gene3D" id="3.90.660.20">
    <property type="entry name" value="Protoporphyrinogen oxidase, mitochondrial, domain 2"/>
    <property type="match status" value="1"/>
</dbReference>
<dbReference type="GO" id="GO:0006783">
    <property type="term" value="P:heme biosynthetic process"/>
    <property type="evidence" value="ECO:0007669"/>
    <property type="project" value="UniProtKB-UniRule"/>
</dbReference>
<dbReference type="AlphaFoldDB" id="A0A3G1KTC1"/>
<dbReference type="UniPathway" id="UPA00252"/>
<keyword evidence="7 11" id="KW-0285">Flavoprotein</keyword>
<reference evidence="13 14" key="1">
    <citation type="submission" date="2016-10" db="EMBL/GenBank/DDBJ databases">
        <title>Complete Genome Sequence of Peptococcaceae strain DCMF.</title>
        <authorList>
            <person name="Edwards R.J."/>
            <person name="Holland S.I."/>
            <person name="Deshpande N.P."/>
            <person name="Wong Y.K."/>
            <person name="Ertan H."/>
            <person name="Manefield M."/>
            <person name="Russell T.L."/>
            <person name="Lee M.J."/>
        </authorList>
    </citation>
    <scope>NUCLEOTIDE SEQUENCE [LARGE SCALE GENOMIC DNA]</scope>
    <source>
        <strain evidence="13 14">DCMF</strain>
    </source>
</reference>
<evidence type="ECO:0000259" key="12">
    <source>
        <dbReference type="Pfam" id="PF01593"/>
    </source>
</evidence>
<keyword evidence="14" id="KW-1185">Reference proteome</keyword>
<dbReference type="SUPFAM" id="SSF51905">
    <property type="entry name" value="FAD/NAD(P)-binding domain"/>
    <property type="match status" value="1"/>
</dbReference>
<evidence type="ECO:0000256" key="3">
    <source>
        <dbReference type="ARBA" id="ARBA00004744"/>
    </source>
</evidence>
<evidence type="ECO:0000256" key="5">
    <source>
        <dbReference type="ARBA" id="ARBA00012402"/>
    </source>
</evidence>
<dbReference type="GO" id="GO:0005737">
    <property type="term" value="C:cytoplasm"/>
    <property type="evidence" value="ECO:0007669"/>
    <property type="project" value="UniProtKB-SubCell"/>
</dbReference>
<evidence type="ECO:0000256" key="7">
    <source>
        <dbReference type="ARBA" id="ARBA00022630"/>
    </source>
</evidence>